<reference evidence="2" key="2">
    <citation type="journal article" date="2021" name="PeerJ">
        <title>Extensive microbial diversity within the chicken gut microbiome revealed by metagenomics and culture.</title>
        <authorList>
            <person name="Gilroy R."/>
            <person name="Ravi A."/>
            <person name="Getino M."/>
            <person name="Pursley I."/>
            <person name="Horton D.L."/>
            <person name="Alikhan N.F."/>
            <person name="Baker D."/>
            <person name="Gharbi K."/>
            <person name="Hall N."/>
            <person name="Watson M."/>
            <person name="Adriaenssens E.M."/>
            <person name="Foster-Nyarko E."/>
            <person name="Jarju S."/>
            <person name="Secka A."/>
            <person name="Antonio M."/>
            <person name="Oren A."/>
            <person name="Chaudhuri R.R."/>
            <person name="La Ragione R."/>
            <person name="Hildebrand F."/>
            <person name="Pallen M.J."/>
        </authorList>
    </citation>
    <scope>NUCLEOTIDE SEQUENCE</scope>
    <source>
        <strain evidence="2">4920</strain>
    </source>
</reference>
<sequence length="178" mass="20866">MDTFIEYMVKRKRTGTDLLKIFGTIIGAVVLCIILGFLVTITPQMLFLLWFALAVAVWYGVYIIVSRQNIEYEYTFTNGELDIDAIYSKRRRVHLLTVRAKEFTICAPAYDERFKEQYLNVSGIKHYYKTVSRMDSEAVYFADFLLNGDKVRLFFEPSGRMIEAIKRFNMRNVHVRGQ</sequence>
<dbReference type="AlphaFoldDB" id="A0A9D1NHS5"/>
<keyword evidence="1" id="KW-0472">Membrane</keyword>
<evidence type="ECO:0000313" key="3">
    <source>
        <dbReference type="Proteomes" id="UP000886743"/>
    </source>
</evidence>
<organism evidence="2 3">
    <name type="scientific">Candidatus Aphodoplasma excrementigallinarum</name>
    <dbReference type="NCBI Taxonomy" id="2840673"/>
    <lineage>
        <taxon>Bacteria</taxon>
        <taxon>Bacillati</taxon>
        <taxon>Bacillota</taxon>
        <taxon>Clostridia</taxon>
        <taxon>Eubacteriales</taxon>
        <taxon>Candidatus Aphodoplasma</taxon>
    </lineage>
</organism>
<name>A0A9D1NHS5_9FIRM</name>
<feature type="transmembrane region" description="Helical" evidence="1">
    <location>
        <begin position="47"/>
        <end position="65"/>
    </location>
</feature>
<comment type="caution">
    <text evidence="2">The sequence shown here is derived from an EMBL/GenBank/DDBJ whole genome shotgun (WGS) entry which is preliminary data.</text>
</comment>
<feature type="transmembrane region" description="Helical" evidence="1">
    <location>
        <begin position="21"/>
        <end position="41"/>
    </location>
</feature>
<accession>A0A9D1NHS5</accession>
<evidence type="ECO:0000313" key="2">
    <source>
        <dbReference type="EMBL" id="HIV03315.1"/>
    </source>
</evidence>
<protein>
    <submittedName>
        <fullName evidence="2">Uncharacterized protein</fullName>
    </submittedName>
</protein>
<evidence type="ECO:0000256" key="1">
    <source>
        <dbReference type="SAM" id="Phobius"/>
    </source>
</evidence>
<gene>
    <name evidence="2" type="ORF">IAC74_07035</name>
</gene>
<keyword evidence="1" id="KW-0812">Transmembrane</keyword>
<keyword evidence="1" id="KW-1133">Transmembrane helix</keyword>
<proteinExistence type="predicted"/>
<dbReference type="Proteomes" id="UP000886743">
    <property type="component" value="Unassembled WGS sequence"/>
</dbReference>
<dbReference type="EMBL" id="DVOF01000209">
    <property type="protein sequence ID" value="HIV03315.1"/>
    <property type="molecule type" value="Genomic_DNA"/>
</dbReference>
<reference evidence="2" key="1">
    <citation type="submission" date="2020-10" db="EMBL/GenBank/DDBJ databases">
        <authorList>
            <person name="Gilroy R."/>
        </authorList>
    </citation>
    <scope>NUCLEOTIDE SEQUENCE</scope>
    <source>
        <strain evidence="2">4920</strain>
    </source>
</reference>